<keyword evidence="4" id="KW-1185">Reference proteome</keyword>
<keyword evidence="2" id="KW-0624">Polysaccharide degradation</keyword>
<keyword evidence="2" id="KW-0119">Carbohydrate metabolism</keyword>
<dbReference type="Gene3D" id="2.60.120.180">
    <property type="match status" value="1"/>
</dbReference>
<keyword evidence="2" id="KW-0378">Hydrolase</keyword>
<dbReference type="InterPro" id="IPR002594">
    <property type="entry name" value="GH12"/>
</dbReference>
<dbReference type="SUPFAM" id="SSF49899">
    <property type="entry name" value="Concanavalin A-like lectins/glucanases"/>
    <property type="match status" value="1"/>
</dbReference>
<name>A0ABU6DV87_9GAMM</name>
<accession>A0ABU6DV87</accession>
<keyword evidence="2" id="KW-0326">Glycosidase</keyword>
<organism evidence="3 4">
    <name type="scientific">Acinetobacter pollinis</name>
    <dbReference type="NCBI Taxonomy" id="2605270"/>
    <lineage>
        <taxon>Bacteria</taxon>
        <taxon>Pseudomonadati</taxon>
        <taxon>Pseudomonadota</taxon>
        <taxon>Gammaproteobacteria</taxon>
        <taxon>Moraxellales</taxon>
        <taxon>Moraxellaceae</taxon>
        <taxon>Acinetobacter</taxon>
    </lineage>
</organism>
<dbReference type="PANTHER" id="PTHR34002">
    <property type="entry name" value="BLR1656 PROTEIN"/>
    <property type="match status" value="1"/>
</dbReference>
<dbReference type="Pfam" id="PF01670">
    <property type="entry name" value="Glyco_hydro_12"/>
    <property type="match status" value="1"/>
</dbReference>
<proteinExistence type="inferred from homology"/>
<dbReference type="InterPro" id="IPR013319">
    <property type="entry name" value="GH11/12"/>
</dbReference>
<dbReference type="RefSeq" id="WP_325775245.1">
    <property type="nucleotide sequence ID" value="NZ_VTDN01000004.1"/>
</dbReference>
<comment type="similarity">
    <text evidence="1 2">Belongs to the glycosyl hydrolase 12 (cellulase H) family.</text>
</comment>
<gene>
    <name evidence="3" type="ORF">I2F25_07030</name>
</gene>
<dbReference type="Proteomes" id="UP001339883">
    <property type="component" value="Unassembled WGS sequence"/>
</dbReference>
<reference evidence="3 4" key="1">
    <citation type="submission" date="2019-08" db="EMBL/GenBank/DDBJ databases">
        <title>Five species of Acinetobacter isolated from floral nectar and animal pollinators.</title>
        <authorList>
            <person name="Hendry T.A."/>
        </authorList>
    </citation>
    <scope>NUCLEOTIDE SEQUENCE [LARGE SCALE GENOMIC DNA]</scope>
    <source>
        <strain evidence="3 4">MD18.27</strain>
    </source>
</reference>
<dbReference type="InterPro" id="IPR013320">
    <property type="entry name" value="ConA-like_dom_sf"/>
</dbReference>
<dbReference type="EMBL" id="VTDN01000004">
    <property type="protein sequence ID" value="MEB5476797.1"/>
    <property type="molecule type" value="Genomic_DNA"/>
</dbReference>
<evidence type="ECO:0000313" key="4">
    <source>
        <dbReference type="Proteomes" id="UP001339883"/>
    </source>
</evidence>
<comment type="caution">
    <text evidence="3">The sequence shown here is derived from an EMBL/GenBank/DDBJ whole genome shotgun (WGS) entry which is preliminary data.</text>
</comment>
<dbReference type="PANTHER" id="PTHR34002:SF9">
    <property type="entry name" value="XYLOGLUCAN-SPECIFIC ENDO-BETA-1,4-GLUCANASE A"/>
    <property type="match status" value="1"/>
</dbReference>
<protein>
    <submittedName>
        <fullName evidence="3">Cellulase</fullName>
    </submittedName>
</protein>
<sequence length="257" mass="28996">MITSPKFLHFILFFIISVFGTTQLHAGSYQNFNAHYAWINNWNDPNHLIRGKFGRQATPELEVNFNISEKGLYGYPAILRGSHYGWNPTGDKLFPTQVSSLKQIPLKFNYTTRGNNMAGNFAYDIFLRNDANGGHPQLEIMIWGDHNSWPLGEKTASNVLTENGYTFDLWEGYNAAAGYYVYTFVPSNTVGRNLSLPKKGALNLNAKPFLSWLNMARGKDNHFNDSMYIDVIEAGFEVVGGQGTIKMKATIDAQKYL</sequence>
<evidence type="ECO:0000256" key="1">
    <source>
        <dbReference type="ARBA" id="ARBA00005519"/>
    </source>
</evidence>
<evidence type="ECO:0000313" key="3">
    <source>
        <dbReference type="EMBL" id="MEB5476797.1"/>
    </source>
</evidence>
<evidence type="ECO:0000256" key="2">
    <source>
        <dbReference type="RuleBase" id="RU361163"/>
    </source>
</evidence>